<dbReference type="Proteomes" id="UP000556026">
    <property type="component" value="Unassembled WGS sequence"/>
</dbReference>
<evidence type="ECO:0000313" key="4">
    <source>
        <dbReference type="Proteomes" id="UP000556026"/>
    </source>
</evidence>
<comment type="caution">
    <text evidence="3">The sequence shown here is derived from an EMBL/GenBank/DDBJ whole genome shotgun (WGS) entry which is preliminary data.</text>
</comment>
<organism evidence="3 4">
    <name type="scientific">Geomonas silvestris</name>
    <dbReference type="NCBI Taxonomy" id="2740184"/>
    <lineage>
        <taxon>Bacteria</taxon>
        <taxon>Pseudomonadati</taxon>
        <taxon>Thermodesulfobacteriota</taxon>
        <taxon>Desulfuromonadia</taxon>
        <taxon>Geobacterales</taxon>
        <taxon>Geobacteraceae</taxon>
        <taxon>Geomonas</taxon>
    </lineage>
</organism>
<name>A0A6V8MNF4_9BACT</name>
<feature type="domain" description="Surface-adhesin protein E-like" evidence="2">
    <location>
        <begin position="31"/>
        <end position="144"/>
    </location>
</feature>
<keyword evidence="4" id="KW-1185">Reference proteome</keyword>
<reference evidence="4" key="1">
    <citation type="submission" date="2020-06" db="EMBL/GenBank/DDBJ databases">
        <title>Draft genomic sequence of Geomonas sp. Red330.</title>
        <authorList>
            <person name="Itoh H."/>
            <person name="Zhenxing X."/>
            <person name="Ushijima N."/>
            <person name="Masuda Y."/>
            <person name="Shiratori Y."/>
            <person name="Senoo K."/>
        </authorList>
    </citation>
    <scope>NUCLEOTIDE SEQUENCE [LARGE SCALE GENOMIC DNA]</scope>
    <source>
        <strain evidence="4">Red330</strain>
    </source>
</reference>
<sequence>MGNAVRKLLNGVVAAAAILAAGFAWGAAPDWVLLDENQDSRFYYDQSGPRPHEGMAQVRTRVVYSDEGKADALKILGNQKKYQGLFESHYQHQVDCTEGRTRLVEATHLDEQGAVLNRSDLSGVTNWEEVPAGERMSLVLEKVCTAPAPGKR</sequence>
<evidence type="ECO:0000313" key="3">
    <source>
        <dbReference type="EMBL" id="GFO61576.1"/>
    </source>
</evidence>
<dbReference type="AlphaFoldDB" id="A0A6V8MNF4"/>
<proteinExistence type="predicted"/>
<protein>
    <recommendedName>
        <fullName evidence="2">Surface-adhesin protein E-like domain-containing protein</fullName>
    </recommendedName>
</protein>
<keyword evidence="1" id="KW-0732">Signal</keyword>
<dbReference type="Pfam" id="PF16747">
    <property type="entry name" value="Adhesin_E"/>
    <property type="match status" value="1"/>
</dbReference>
<evidence type="ECO:0000256" key="1">
    <source>
        <dbReference type="SAM" id="SignalP"/>
    </source>
</evidence>
<dbReference type="RefSeq" id="WP_183356369.1">
    <property type="nucleotide sequence ID" value="NZ_BLXX01000016.1"/>
</dbReference>
<dbReference type="EMBL" id="BLXX01000016">
    <property type="protein sequence ID" value="GFO61576.1"/>
    <property type="molecule type" value="Genomic_DNA"/>
</dbReference>
<evidence type="ECO:0000259" key="2">
    <source>
        <dbReference type="Pfam" id="PF16747"/>
    </source>
</evidence>
<dbReference type="InterPro" id="IPR031939">
    <property type="entry name" value="Adhesin_E-like"/>
</dbReference>
<feature type="chain" id="PRO_5028273441" description="Surface-adhesin protein E-like domain-containing protein" evidence="1">
    <location>
        <begin position="27"/>
        <end position="152"/>
    </location>
</feature>
<gene>
    <name evidence="3" type="ORF">GMST_39010</name>
</gene>
<accession>A0A6V8MNF4</accession>
<feature type="signal peptide" evidence="1">
    <location>
        <begin position="1"/>
        <end position="26"/>
    </location>
</feature>